<evidence type="ECO:0000256" key="1">
    <source>
        <dbReference type="ARBA" id="ARBA00004141"/>
    </source>
</evidence>
<keyword evidence="3 5" id="KW-1133">Transmembrane helix</keyword>
<feature type="transmembrane region" description="Helical" evidence="5">
    <location>
        <begin position="233"/>
        <end position="252"/>
    </location>
</feature>
<keyword evidence="2 5" id="KW-0812">Transmembrane</keyword>
<name>A0A7I8W8L3_9ANNE</name>
<protein>
    <submittedName>
        <fullName evidence="7">DgyrCDS12520</fullName>
    </submittedName>
</protein>
<evidence type="ECO:0000256" key="5">
    <source>
        <dbReference type="SAM" id="Phobius"/>
    </source>
</evidence>
<organism evidence="7 8">
    <name type="scientific">Dimorphilus gyrociliatus</name>
    <dbReference type="NCBI Taxonomy" id="2664684"/>
    <lineage>
        <taxon>Eukaryota</taxon>
        <taxon>Metazoa</taxon>
        <taxon>Spiralia</taxon>
        <taxon>Lophotrochozoa</taxon>
        <taxon>Annelida</taxon>
        <taxon>Polychaeta</taxon>
        <taxon>Polychaeta incertae sedis</taxon>
        <taxon>Dinophilidae</taxon>
        <taxon>Dimorphilus</taxon>
    </lineage>
</organism>
<accession>A0A7I8W8L3</accession>
<dbReference type="InterPro" id="IPR028744">
    <property type="entry name" value="CatSper4"/>
</dbReference>
<dbReference type="GO" id="GO:0030317">
    <property type="term" value="P:flagellated sperm motility"/>
    <property type="evidence" value="ECO:0007669"/>
    <property type="project" value="InterPro"/>
</dbReference>
<dbReference type="GO" id="GO:0005227">
    <property type="term" value="F:calcium-activated cation channel activity"/>
    <property type="evidence" value="ECO:0007669"/>
    <property type="project" value="InterPro"/>
</dbReference>
<dbReference type="AlphaFoldDB" id="A0A7I8W8L3"/>
<dbReference type="GO" id="GO:0048240">
    <property type="term" value="P:sperm capacitation"/>
    <property type="evidence" value="ECO:0007669"/>
    <property type="project" value="TreeGrafter"/>
</dbReference>
<dbReference type="Proteomes" id="UP000549394">
    <property type="component" value="Unassembled WGS sequence"/>
</dbReference>
<evidence type="ECO:0000256" key="2">
    <source>
        <dbReference type="ARBA" id="ARBA00022692"/>
    </source>
</evidence>
<keyword evidence="8" id="KW-1185">Reference proteome</keyword>
<comment type="caution">
    <text evidence="7">The sequence shown here is derived from an EMBL/GenBank/DDBJ whole genome shotgun (WGS) entry which is preliminary data.</text>
</comment>
<feature type="domain" description="Ion transport" evidence="6">
    <location>
        <begin position="141"/>
        <end position="336"/>
    </location>
</feature>
<evidence type="ECO:0000256" key="4">
    <source>
        <dbReference type="ARBA" id="ARBA00023136"/>
    </source>
</evidence>
<gene>
    <name evidence="7" type="ORF">DGYR_LOCUS11800</name>
</gene>
<dbReference type="GO" id="GO:0006814">
    <property type="term" value="P:sodium ion transport"/>
    <property type="evidence" value="ECO:0007669"/>
    <property type="project" value="TreeGrafter"/>
</dbReference>
<proteinExistence type="predicted"/>
<feature type="transmembrane region" description="Helical" evidence="5">
    <location>
        <begin position="174"/>
        <end position="195"/>
    </location>
</feature>
<dbReference type="GO" id="GO:0097228">
    <property type="term" value="C:sperm principal piece"/>
    <property type="evidence" value="ECO:0007669"/>
    <property type="project" value="TreeGrafter"/>
</dbReference>
<feature type="transmembrane region" description="Helical" evidence="5">
    <location>
        <begin position="207"/>
        <end position="227"/>
    </location>
</feature>
<reference evidence="7 8" key="1">
    <citation type="submission" date="2020-08" db="EMBL/GenBank/DDBJ databases">
        <authorList>
            <person name="Hejnol A."/>
        </authorList>
    </citation>
    <scope>NUCLEOTIDE SEQUENCE [LARGE SCALE GENOMIC DNA]</scope>
</reference>
<comment type="subcellular location">
    <subcellularLocation>
        <location evidence="1">Membrane</location>
        <topology evidence="1">Multi-pass membrane protein</topology>
    </subcellularLocation>
</comment>
<evidence type="ECO:0000313" key="7">
    <source>
        <dbReference type="EMBL" id="CAD5124226.1"/>
    </source>
</evidence>
<dbReference type="OrthoDB" id="2984333at2759"/>
<dbReference type="PANTHER" id="PTHR47077:SF1">
    <property type="entry name" value="CATION CHANNEL SPERM-ASSOCIATED PROTEIN 4"/>
    <property type="match status" value="1"/>
</dbReference>
<dbReference type="GO" id="GO:0005245">
    <property type="term" value="F:voltage-gated calcium channel activity"/>
    <property type="evidence" value="ECO:0007669"/>
    <property type="project" value="TreeGrafter"/>
</dbReference>
<dbReference type="GO" id="GO:0001669">
    <property type="term" value="C:acrosomal vesicle"/>
    <property type="evidence" value="ECO:0007669"/>
    <property type="project" value="TreeGrafter"/>
</dbReference>
<feature type="transmembrane region" description="Helical" evidence="5">
    <location>
        <begin position="302"/>
        <end position="326"/>
    </location>
</feature>
<dbReference type="InterPro" id="IPR005821">
    <property type="entry name" value="Ion_trans_dom"/>
</dbReference>
<evidence type="ECO:0000256" key="3">
    <source>
        <dbReference type="ARBA" id="ARBA00022989"/>
    </source>
</evidence>
<evidence type="ECO:0000313" key="8">
    <source>
        <dbReference type="Proteomes" id="UP000549394"/>
    </source>
</evidence>
<evidence type="ECO:0000259" key="6">
    <source>
        <dbReference type="Pfam" id="PF00520"/>
    </source>
</evidence>
<dbReference type="PANTHER" id="PTHR47077">
    <property type="entry name" value="ION_TRANS DOMAIN-CONTAINING PROTEIN"/>
    <property type="match status" value="1"/>
</dbReference>
<sequence length="470" mass="53921">MPIFRGAACQTMVNSKKKTSFKRVHKGLLQTAINICRRKFYDNGQDELLEADIKKINDTDLYSKDTINSYTAYLRKLQVLSPSKGNDLRLARRFNFDEYAATSGGNTKELFLLDEAPEISYDEIIDCDDYFVENVLVREMAGRFVESIWFRLLVMLLIVVNSLIIGLQASGLEVYHITVYFFKLVGQFINSPRLLRVLRIIRAFRSLRSIDALAGLSAVVYTILVSIPQMFQIVIILLIIIVMYGVMGTIMFRDMSPDYFDNLGTSLFSLFICINQDGWLAIVDQIKNSRIDIHMNWTKYIAYIYLGSVIVVGAFMISNLIIAVLITNIEEVMSSTETVKHEAEILKLSEEVKDQLKDVQKENDMKLINVEDFIADVKYSEQNANETGVFLNNLSSDNLANYMFLLDCLENSLSEYKVIKEDIGKLYHVMNSLNTNSMKQRQSDYFTPDFNQLLKNIYTMDSLQLADYLT</sequence>
<dbReference type="Pfam" id="PF00520">
    <property type="entry name" value="Ion_trans"/>
    <property type="match status" value="1"/>
</dbReference>
<dbReference type="Gene3D" id="1.10.287.70">
    <property type="match status" value="1"/>
</dbReference>
<dbReference type="EMBL" id="CAJFCJ010000020">
    <property type="protein sequence ID" value="CAD5124226.1"/>
    <property type="molecule type" value="Genomic_DNA"/>
</dbReference>
<feature type="transmembrane region" description="Helical" evidence="5">
    <location>
        <begin position="148"/>
        <end position="168"/>
    </location>
</feature>
<dbReference type="GO" id="GO:0036128">
    <property type="term" value="C:CatSper complex"/>
    <property type="evidence" value="ECO:0007669"/>
    <property type="project" value="InterPro"/>
</dbReference>
<keyword evidence="4 5" id="KW-0472">Membrane</keyword>
<dbReference type="SUPFAM" id="SSF81324">
    <property type="entry name" value="Voltage-gated potassium channels"/>
    <property type="match status" value="1"/>
</dbReference>